<comment type="caution">
    <text evidence="2">The sequence shown here is derived from an EMBL/GenBank/DDBJ whole genome shotgun (WGS) entry which is preliminary data.</text>
</comment>
<protein>
    <submittedName>
        <fullName evidence="2">Uncharacterized protein</fullName>
    </submittedName>
</protein>
<name>A0A8S9FQ12_BRACR</name>
<evidence type="ECO:0000256" key="1">
    <source>
        <dbReference type="SAM" id="Coils"/>
    </source>
</evidence>
<keyword evidence="1" id="KW-0175">Coiled coil</keyword>
<evidence type="ECO:0000313" key="2">
    <source>
        <dbReference type="EMBL" id="KAF2534396.1"/>
    </source>
</evidence>
<dbReference type="EMBL" id="QGKY02002305">
    <property type="protein sequence ID" value="KAF2534396.1"/>
    <property type="molecule type" value="Genomic_DNA"/>
</dbReference>
<gene>
    <name evidence="2" type="ORF">F2Q70_00029677</name>
</gene>
<dbReference type="AlphaFoldDB" id="A0A8S9FQ12"/>
<organism evidence="2">
    <name type="scientific">Brassica cretica</name>
    <name type="common">Mustard</name>
    <dbReference type="NCBI Taxonomy" id="69181"/>
    <lineage>
        <taxon>Eukaryota</taxon>
        <taxon>Viridiplantae</taxon>
        <taxon>Streptophyta</taxon>
        <taxon>Embryophyta</taxon>
        <taxon>Tracheophyta</taxon>
        <taxon>Spermatophyta</taxon>
        <taxon>Magnoliopsida</taxon>
        <taxon>eudicotyledons</taxon>
        <taxon>Gunneridae</taxon>
        <taxon>Pentapetalae</taxon>
        <taxon>rosids</taxon>
        <taxon>malvids</taxon>
        <taxon>Brassicales</taxon>
        <taxon>Brassicaceae</taxon>
        <taxon>Brassiceae</taxon>
        <taxon>Brassica</taxon>
    </lineage>
</organism>
<feature type="coiled-coil region" evidence="1">
    <location>
        <begin position="66"/>
        <end position="124"/>
    </location>
</feature>
<accession>A0A8S9FQ12</accession>
<sequence length="134" mass="15101">MEGSSYRKFSFSWGKGAVPKIGPRVLRSGEPGCLLAGTQRPEGSNPNYVIMVVDEHNEQPEATPREVELQRQLDGIQSQVTELNRARVEVAENPELSSEVQSLKEKLDEHSKQLEQSAEKLKQLCWGQKRLQQS</sequence>
<proteinExistence type="predicted"/>
<reference evidence="2" key="1">
    <citation type="submission" date="2019-12" db="EMBL/GenBank/DDBJ databases">
        <title>Genome sequencing and annotation of Brassica cretica.</title>
        <authorList>
            <person name="Studholme D.J."/>
            <person name="Sarris P.F."/>
        </authorList>
    </citation>
    <scope>NUCLEOTIDE SEQUENCE</scope>
    <source>
        <strain evidence="2">PFS-102/07</strain>
        <tissue evidence="2">Leaf</tissue>
    </source>
</reference>